<keyword evidence="5" id="KW-1185">Reference proteome</keyword>
<keyword evidence="2" id="KW-0472">Membrane</keyword>
<proteinExistence type="predicted"/>
<feature type="domain" description="DUF6534" evidence="3">
    <location>
        <begin position="165"/>
        <end position="250"/>
    </location>
</feature>
<evidence type="ECO:0000313" key="4">
    <source>
        <dbReference type="EMBL" id="CAL1705754.1"/>
    </source>
</evidence>
<feature type="region of interest" description="Disordered" evidence="1">
    <location>
        <begin position="313"/>
        <end position="334"/>
    </location>
</feature>
<feature type="transmembrane region" description="Helical" evidence="2">
    <location>
        <begin position="155"/>
        <end position="179"/>
    </location>
</feature>
<feature type="transmembrane region" description="Helical" evidence="2">
    <location>
        <begin position="82"/>
        <end position="104"/>
    </location>
</feature>
<keyword evidence="2" id="KW-0812">Transmembrane</keyword>
<feature type="transmembrane region" description="Helical" evidence="2">
    <location>
        <begin position="116"/>
        <end position="135"/>
    </location>
</feature>
<dbReference type="Proteomes" id="UP001497453">
    <property type="component" value="Chromosome 3"/>
</dbReference>
<evidence type="ECO:0000256" key="1">
    <source>
        <dbReference type="SAM" id="MobiDB-lite"/>
    </source>
</evidence>
<accession>A0ABP1DEW0</accession>
<organism evidence="4 5">
    <name type="scientific">Somion occarium</name>
    <dbReference type="NCBI Taxonomy" id="3059160"/>
    <lineage>
        <taxon>Eukaryota</taxon>
        <taxon>Fungi</taxon>
        <taxon>Dikarya</taxon>
        <taxon>Basidiomycota</taxon>
        <taxon>Agaricomycotina</taxon>
        <taxon>Agaricomycetes</taxon>
        <taxon>Polyporales</taxon>
        <taxon>Cerrenaceae</taxon>
        <taxon>Somion</taxon>
    </lineage>
</organism>
<feature type="transmembrane region" description="Helical" evidence="2">
    <location>
        <begin position="6"/>
        <end position="33"/>
    </location>
</feature>
<keyword evidence="2" id="KW-1133">Transmembrane helix</keyword>
<dbReference type="PANTHER" id="PTHR40465">
    <property type="entry name" value="CHROMOSOME 1, WHOLE GENOME SHOTGUN SEQUENCE"/>
    <property type="match status" value="1"/>
</dbReference>
<dbReference type="EMBL" id="OZ037946">
    <property type="protein sequence ID" value="CAL1705754.1"/>
    <property type="molecule type" value="Genomic_DNA"/>
</dbReference>
<feature type="transmembrane region" description="Helical" evidence="2">
    <location>
        <begin position="45"/>
        <end position="70"/>
    </location>
</feature>
<evidence type="ECO:0000256" key="2">
    <source>
        <dbReference type="SAM" id="Phobius"/>
    </source>
</evidence>
<dbReference type="Pfam" id="PF20152">
    <property type="entry name" value="DUF6534"/>
    <property type="match status" value="1"/>
</dbReference>
<feature type="transmembrane region" description="Helical" evidence="2">
    <location>
        <begin position="199"/>
        <end position="221"/>
    </location>
</feature>
<dbReference type="InterPro" id="IPR045339">
    <property type="entry name" value="DUF6534"/>
</dbReference>
<sequence>MADDPSTIGALLIGALVSLFLSGVVSMQSIVYYQVYRSDRQMIKCLVTAIWILDLAHSGFLCGTDWIYLVLNRTNVDPVAEISWTVIVSVALTATMSFLVHSFYTHRLWMLSNGNLYLIVPIASLNLLRIAAGYASSAEMARKDTWDTFFHTTGWLFTLGLVTSSVLDLVVGLSLILLLRRNRTGFQNMDQVIRTLTLFTIETGMLTSVAMIAALVCWLSMPDNLIFLALYFTICHLYANAFLATLNARKAIQQRSRASSSSLRPTPHVIDIVNHQVSRGETSSARDTMQSGSSRQGFLASLQKALRRNTDELKPPDRTLLYSTPAAPAALHTM</sequence>
<gene>
    <name evidence="4" type="ORF">GFSPODELE1_LOCUS5567</name>
</gene>
<evidence type="ECO:0000313" key="5">
    <source>
        <dbReference type="Proteomes" id="UP001497453"/>
    </source>
</evidence>
<feature type="transmembrane region" description="Helical" evidence="2">
    <location>
        <begin position="227"/>
        <end position="248"/>
    </location>
</feature>
<reference evidence="5" key="1">
    <citation type="submission" date="2024-04" db="EMBL/GenBank/DDBJ databases">
        <authorList>
            <person name="Shaw F."/>
            <person name="Minotto A."/>
        </authorList>
    </citation>
    <scope>NUCLEOTIDE SEQUENCE [LARGE SCALE GENOMIC DNA]</scope>
</reference>
<name>A0ABP1DEW0_9APHY</name>
<protein>
    <recommendedName>
        <fullName evidence="3">DUF6534 domain-containing protein</fullName>
    </recommendedName>
</protein>
<dbReference type="PANTHER" id="PTHR40465:SF1">
    <property type="entry name" value="DUF6534 DOMAIN-CONTAINING PROTEIN"/>
    <property type="match status" value="1"/>
</dbReference>
<evidence type="ECO:0000259" key="3">
    <source>
        <dbReference type="Pfam" id="PF20152"/>
    </source>
</evidence>